<reference evidence="5" key="2">
    <citation type="submission" date="2020-02" db="EMBL/GenBank/DDBJ databases">
        <authorList>
            <person name="Gilchrist C.L.M."/>
            <person name="Chooi Y.-H."/>
        </authorList>
    </citation>
    <scope>NUCLEOTIDE SEQUENCE</scope>
    <source>
        <strain evidence="5">MST-FP2251</strain>
    </source>
</reference>
<keyword evidence="2" id="KW-0472">Membrane</keyword>
<dbReference type="InterPro" id="IPR002889">
    <property type="entry name" value="WSC_carb-bd"/>
</dbReference>
<protein>
    <recommendedName>
        <fullName evidence="4">WSC domain-containing protein</fullName>
    </recommendedName>
</protein>
<sequence length="311" mass="32089">MKLDLTLSFLAFLACPTSVVSSILYCSSANTGSDNSGKTDTFQSNGLCIQQCTSEYAFAVLQGSECWCSNIVPNKATNVDSSKCSETCPGYPDDLCGSTSDGLYGYIRLSGHNPSGTATAPSSSSTSTKSSTSSESTSTKDSAPTTTGKTAVETVGGEVKTITVPNPGPTSTSTPSGSSDDDGSSLSGGAIAGIVVGSIGGVVAIAAVIFMVVLARRRQRSPSPDPSMQNILLDGRNSKGSQMSFMKGASDNHSHSLSAGSSIVPGRLPTFTDNRMKTDTVLFPGGRRNSGLSLQDNEDYSRPVLRLTNPD</sequence>
<accession>A0AAD4CR66</accession>
<feature type="domain" description="WSC" evidence="4">
    <location>
        <begin position="20"/>
        <end position="109"/>
    </location>
</feature>
<organism evidence="5 6">
    <name type="scientific">Aspergillus nanangensis</name>
    <dbReference type="NCBI Taxonomy" id="2582783"/>
    <lineage>
        <taxon>Eukaryota</taxon>
        <taxon>Fungi</taxon>
        <taxon>Dikarya</taxon>
        <taxon>Ascomycota</taxon>
        <taxon>Pezizomycotina</taxon>
        <taxon>Eurotiomycetes</taxon>
        <taxon>Eurotiomycetidae</taxon>
        <taxon>Eurotiales</taxon>
        <taxon>Aspergillaceae</taxon>
        <taxon>Aspergillus</taxon>
        <taxon>Aspergillus subgen. Circumdati</taxon>
    </lineage>
</organism>
<dbReference type="PANTHER" id="PTHR16861">
    <property type="entry name" value="GLYCOPROTEIN 38"/>
    <property type="match status" value="1"/>
</dbReference>
<dbReference type="PROSITE" id="PS51257">
    <property type="entry name" value="PROKAR_LIPOPROTEIN"/>
    <property type="match status" value="1"/>
</dbReference>
<proteinExistence type="predicted"/>
<name>A0AAD4CR66_ASPNN</name>
<feature type="region of interest" description="Disordered" evidence="1">
    <location>
        <begin position="218"/>
        <end position="238"/>
    </location>
</feature>
<evidence type="ECO:0000313" key="5">
    <source>
        <dbReference type="EMBL" id="KAF9891195.1"/>
    </source>
</evidence>
<feature type="transmembrane region" description="Helical" evidence="2">
    <location>
        <begin position="190"/>
        <end position="214"/>
    </location>
</feature>
<feature type="compositionally biased region" description="Low complexity" evidence="1">
    <location>
        <begin position="115"/>
        <end position="144"/>
    </location>
</feature>
<gene>
    <name evidence="5" type="ORF">FE257_004759</name>
</gene>
<feature type="region of interest" description="Disordered" evidence="1">
    <location>
        <begin position="115"/>
        <end position="185"/>
    </location>
</feature>
<reference evidence="5" key="1">
    <citation type="journal article" date="2019" name="Beilstein J. Org. Chem.">
        <title>Nanangenines: drimane sesquiterpenoids as the dominant metabolite cohort of a novel Australian fungus, Aspergillus nanangensis.</title>
        <authorList>
            <person name="Lacey H.J."/>
            <person name="Gilchrist C.L.M."/>
            <person name="Crombie A."/>
            <person name="Kalaitzis J.A."/>
            <person name="Vuong D."/>
            <person name="Rutledge P.J."/>
            <person name="Turner P."/>
            <person name="Pitt J.I."/>
            <person name="Lacey E."/>
            <person name="Chooi Y.H."/>
            <person name="Piggott A.M."/>
        </authorList>
    </citation>
    <scope>NUCLEOTIDE SEQUENCE</scope>
    <source>
        <strain evidence="5">MST-FP2251</strain>
    </source>
</reference>
<dbReference type="Proteomes" id="UP001194746">
    <property type="component" value="Unassembled WGS sequence"/>
</dbReference>
<keyword evidence="3" id="KW-0732">Signal</keyword>
<dbReference type="AlphaFoldDB" id="A0AAD4CR66"/>
<evidence type="ECO:0000256" key="2">
    <source>
        <dbReference type="SAM" id="Phobius"/>
    </source>
</evidence>
<evidence type="ECO:0000256" key="1">
    <source>
        <dbReference type="SAM" id="MobiDB-lite"/>
    </source>
</evidence>
<evidence type="ECO:0000259" key="4">
    <source>
        <dbReference type="PROSITE" id="PS51212"/>
    </source>
</evidence>
<feature type="compositionally biased region" description="Low complexity" evidence="1">
    <location>
        <begin position="169"/>
        <end position="185"/>
    </location>
</feature>
<dbReference type="CDD" id="cd12087">
    <property type="entry name" value="TM_EGFR-like"/>
    <property type="match status" value="1"/>
</dbReference>
<dbReference type="SMART" id="SM00321">
    <property type="entry name" value="WSC"/>
    <property type="match status" value="1"/>
</dbReference>
<comment type="caution">
    <text evidence="5">The sequence shown here is derived from an EMBL/GenBank/DDBJ whole genome shotgun (WGS) entry which is preliminary data.</text>
</comment>
<feature type="region of interest" description="Disordered" evidence="1">
    <location>
        <begin position="279"/>
        <end position="311"/>
    </location>
</feature>
<feature type="chain" id="PRO_5041947836" description="WSC domain-containing protein" evidence="3">
    <location>
        <begin position="23"/>
        <end position="311"/>
    </location>
</feature>
<evidence type="ECO:0000256" key="3">
    <source>
        <dbReference type="SAM" id="SignalP"/>
    </source>
</evidence>
<dbReference type="PANTHER" id="PTHR16861:SF9">
    <property type="entry name" value="CELL WALL INTEGRITY AND STRESS RESPONSE COMPONENT 1"/>
    <property type="match status" value="1"/>
</dbReference>
<feature type="signal peptide" evidence="3">
    <location>
        <begin position="1"/>
        <end position="22"/>
    </location>
</feature>
<keyword evidence="6" id="KW-1185">Reference proteome</keyword>
<keyword evidence="2" id="KW-1133">Transmembrane helix</keyword>
<dbReference type="PROSITE" id="PS51212">
    <property type="entry name" value="WSC"/>
    <property type="match status" value="1"/>
</dbReference>
<dbReference type="Pfam" id="PF01822">
    <property type="entry name" value="WSC"/>
    <property type="match status" value="1"/>
</dbReference>
<dbReference type="EMBL" id="VCAU01000020">
    <property type="protein sequence ID" value="KAF9891195.1"/>
    <property type="molecule type" value="Genomic_DNA"/>
</dbReference>
<evidence type="ECO:0000313" key="6">
    <source>
        <dbReference type="Proteomes" id="UP001194746"/>
    </source>
</evidence>
<keyword evidence="2" id="KW-0812">Transmembrane</keyword>